<name>A0A0C9V3Z6_SPHS4</name>
<gene>
    <name evidence="2" type="ORF">M422DRAFT_255262</name>
</gene>
<evidence type="ECO:0000256" key="1">
    <source>
        <dbReference type="SAM" id="MobiDB-lite"/>
    </source>
</evidence>
<accession>A0A0C9V3Z6</accession>
<feature type="compositionally biased region" description="Polar residues" evidence="1">
    <location>
        <begin position="217"/>
        <end position="232"/>
    </location>
</feature>
<protein>
    <submittedName>
        <fullName evidence="2">Uncharacterized protein</fullName>
    </submittedName>
</protein>
<evidence type="ECO:0000313" key="2">
    <source>
        <dbReference type="EMBL" id="KIJ41644.1"/>
    </source>
</evidence>
<feature type="region of interest" description="Disordered" evidence="1">
    <location>
        <begin position="155"/>
        <end position="325"/>
    </location>
</feature>
<dbReference type="EMBL" id="KN837135">
    <property type="protein sequence ID" value="KIJ41644.1"/>
    <property type="molecule type" value="Genomic_DNA"/>
</dbReference>
<sequence>MASTPQTMTAPKNSVECHMPSLSAVATGYAASLIQHASDAVTSTPISQTFEHCPKEAMGQAPSCPQFMDIHAQMSIEQHSINPDDIIDQSPGNALDQSPSCRHPLNDQSPTNRATSFFAQTTNHSTEYDVAMREVAVRSQSVLSDVDWIPLNRKARRRPQSGRRSLPSIINAPAVSSSADRASVPPTFTADAGTSIPSTHPRHVSLTPSRGPPHPVNRNSRPSLLGTYSSEPSAPIDEEIPENMQSSQGFPDVDMANEGDAARQNLSDDHMDGIEDPFDSMSVLDRNERSRQYTNSSISGSEGGRASLPAFNLPSSPRISDGFEH</sequence>
<feature type="region of interest" description="Disordered" evidence="1">
    <location>
        <begin position="82"/>
        <end position="113"/>
    </location>
</feature>
<reference evidence="2 3" key="1">
    <citation type="submission" date="2014-06" db="EMBL/GenBank/DDBJ databases">
        <title>Evolutionary Origins and Diversification of the Mycorrhizal Mutualists.</title>
        <authorList>
            <consortium name="DOE Joint Genome Institute"/>
            <consortium name="Mycorrhizal Genomics Consortium"/>
            <person name="Kohler A."/>
            <person name="Kuo A."/>
            <person name="Nagy L.G."/>
            <person name="Floudas D."/>
            <person name="Copeland A."/>
            <person name="Barry K.W."/>
            <person name="Cichocki N."/>
            <person name="Veneault-Fourrey C."/>
            <person name="LaButti K."/>
            <person name="Lindquist E.A."/>
            <person name="Lipzen A."/>
            <person name="Lundell T."/>
            <person name="Morin E."/>
            <person name="Murat C."/>
            <person name="Riley R."/>
            <person name="Ohm R."/>
            <person name="Sun H."/>
            <person name="Tunlid A."/>
            <person name="Henrissat B."/>
            <person name="Grigoriev I.V."/>
            <person name="Hibbett D.S."/>
            <person name="Martin F."/>
        </authorList>
    </citation>
    <scope>NUCLEOTIDE SEQUENCE [LARGE SCALE GENOMIC DNA]</scope>
    <source>
        <strain evidence="2 3">SS14</strain>
    </source>
</reference>
<keyword evidence="3" id="KW-1185">Reference proteome</keyword>
<dbReference type="AlphaFoldDB" id="A0A0C9V3Z6"/>
<feature type="compositionally biased region" description="Polar residues" evidence="1">
    <location>
        <begin position="90"/>
        <end position="113"/>
    </location>
</feature>
<evidence type="ECO:0000313" key="3">
    <source>
        <dbReference type="Proteomes" id="UP000054279"/>
    </source>
</evidence>
<dbReference type="Proteomes" id="UP000054279">
    <property type="component" value="Unassembled WGS sequence"/>
</dbReference>
<proteinExistence type="predicted"/>
<organism evidence="2 3">
    <name type="scientific">Sphaerobolus stellatus (strain SS14)</name>
    <dbReference type="NCBI Taxonomy" id="990650"/>
    <lineage>
        <taxon>Eukaryota</taxon>
        <taxon>Fungi</taxon>
        <taxon>Dikarya</taxon>
        <taxon>Basidiomycota</taxon>
        <taxon>Agaricomycotina</taxon>
        <taxon>Agaricomycetes</taxon>
        <taxon>Phallomycetidae</taxon>
        <taxon>Geastrales</taxon>
        <taxon>Sphaerobolaceae</taxon>
        <taxon>Sphaerobolus</taxon>
    </lineage>
</organism>
<dbReference type="HOGENOM" id="CLU_855734_0_0_1"/>